<dbReference type="AlphaFoldDB" id="A0A7C4D2K4"/>
<evidence type="ECO:0000256" key="1">
    <source>
        <dbReference type="SAM" id="Coils"/>
    </source>
</evidence>
<sequence>MKRIIRSYAWFVLDLLGSLDLDQDLIEQAVKGLEEIVRRGESHDLLLVDQGLIVSVSDVVEFLKSASEWELSLFKSELERALKRRESEYRDAKEMEARLRAYAVELSIPVPIYVEGYSRSHVGGGKHLFMFKVTIGTSTYLDEFVGSFEELIEALKGIVEAEAENIAELIVEAEREREAAVKSVRGLREFLGEIESHIVRSAIITFGGVRLARPRSWMRRPRGWRGRWSGRDVDQVASILGWGLHKIKGIELMSWDVERVRFKGRPVLLYGAAPELWPDFYAWLTSSLRLSRVLSVILRSFREEVDELTGLPVKEIRGYVITLEGDELKFTQLSAKEVLEMSTADPLTGRKLKPEPAVIYCGPGDDKIFSASSLQGPEQD</sequence>
<gene>
    <name evidence="2" type="ORF">ENU21_04755</name>
</gene>
<name>A0A7C4D2K4_THEPE</name>
<protein>
    <submittedName>
        <fullName evidence="2">Uncharacterized protein</fullName>
    </submittedName>
</protein>
<dbReference type="EMBL" id="DTBQ01000134">
    <property type="protein sequence ID" value="HGM47041.1"/>
    <property type="molecule type" value="Genomic_DNA"/>
</dbReference>
<evidence type="ECO:0000313" key="2">
    <source>
        <dbReference type="EMBL" id="HGM47041.1"/>
    </source>
</evidence>
<keyword evidence="1" id="KW-0175">Coiled coil</keyword>
<reference evidence="2" key="1">
    <citation type="journal article" date="2020" name="mSystems">
        <title>Genome- and Community-Level Interaction Insights into Carbon Utilization and Element Cycling Functions of Hydrothermarchaeota in Hydrothermal Sediment.</title>
        <authorList>
            <person name="Zhou Z."/>
            <person name="Liu Y."/>
            <person name="Xu W."/>
            <person name="Pan J."/>
            <person name="Luo Z.H."/>
            <person name="Li M."/>
        </authorList>
    </citation>
    <scope>NUCLEOTIDE SEQUENCE</scope>
    <source>
        <strain evidence="2">SpSt-649</strain>
    </source>
</reference>
<proteinExistence type="predicted"/>
<organism evidence="2">
    <name type="scientific">Thermofilum pendens</name>
    <dbReference type="NCBI Taxonomy" id="2269"/>
    <lineage>
        <taxon>Archaea</taxon>
        <taxon>Thermoproteota</taxon>
        <taxon>Thermoprotei</taxon>
        <taxon>Thermofilales</taxon>
        <taxon>Thermofilaceae</taxon>
        <taxon>Thermofilum</taxon>
    </lineage>
</organism>
<accession>A0A7C4D2K4</accession>
<comment type="caution">
    <text evidence="2">The sequence shown here is derived from an EMBL/GenBank/DDBJ whole genome shotgun (WGS) entry which is preliminary data.</text>
</comment>
<feature type="coiled-coil region" evidence="1">
    <location>
        <begin position="156"/>
        <end position="183"/>
    </location>
</feature>